<dbReference type="Pfam" id="PF04389">
    <property type="entry name" value="Peptidase_M28"/>
    <property type="match status" value="1"/>
</dbReference>
<dbReference type="CDD" id="cd02121">
    <property type="entry name" value="PA_GCPII_like"/>
    <property type="match status" value="1"/>
</dbReference>
<dbReference type="InterPro" id="IPR036757">
    <property type="entry name" value="TFR-like_dimer_dom_sf"/>
</dbReference>
<evidence type="ECO:0000313" key="7">
    <source>
        <dbReference type="Proteomes" id="UP001054846"/>
    </source>
</evidence>
<evidence type="ECO:0000259" key="3">
    <source>
        <dbReference type="Pfam" id="PF02225"/>
    </source>
</evidence>
<accession>A0ABY3PIL0</accession>
<evidence type="ECO:0000259" key="4">
    <source>
        <dbReference type="Pfam" id="PF04253"/>
    </source>
</evidence>
<dbReference type="EMBL" id="CP063845">
    <property type="protein sequence ID" value="UFP93464.1"/>
    <property type="molecule type" value="Genomic_DNA"/>
</dbReference>
<dbReference type="InterPro" id="IPR007365">
    <property type="entry name" value="TFR-like_dimer_dom"/>
</dbReference>
<evidence type="ECO:0000313" key="6">
    <source>
        <dbReference type="EMBL" id="UFP93464.1"/>
    </source>
</evidence>
<dbReference type="InterPro" id="IPR046450">
    <property type="entry name" value="PA_dom_sf"/>
</dbReference>
<evidence type="ECO:0000259" key="5">
    <source>
        <dbReference type="Pfam" id="PF04389"/>
    </source>
</evidence>
<feature type="domain" description="PA" evidence="3">
    <location>
        <begin position="183"/>
        <end position="252"/>
    </location>
</feature>
<feature type="domain" description="Transferrin receptor-like dimerisation" evidence="4">
    <location>
        <begin position="661"/>
        <end position="772"/>
    </location>
</feature>
<dbReference type="InterPro" id="IPR039373">
    <property type="entry name" value="Peptidase_M28B"/>
</dbReference>
<reference evidence="6 7" key="1">
    <citation type="journal article" date="2021" name="Genome Biol. Evol.">
        <title>Complete Genome Sequencing of a Novel Gloeobacter Species from a Waterfall Cave in Mexico.</title>
        <authorList>
            <person name="Saw J.H."/>
            <person name="Cardona T."/>
            <person name="Montejano G."/>
        </authorList>
    </citation>
    <scope>NUCLEOTIDE SEQUENCE [LARGE SCALE GENOMIC DNA]</scope>
    <source>
        <strain evidence="6">MG652769</strain>
    </source>
</reference>
<protein>
    <submittedName>
        <fullName evidence="6">M28 family peptidase</fullName>
    </submittedName>
</protein>
<evidence type="ECO:0000256" key="1">
    <source>
        <dbReference type="ARBA" id="ARBA00005634"/>
    </source>
</evidence>
<dbReference type="PANTHER" id="PTHR10404">
    <property type="entry name" value="N-ACETYLATED-ALPHA-LINKED ACIDIC DIPEPTIDASE"/>
    <property type="match status" value="1"/>
</dbReference>
<organism evidence="6 7">
    <name type="scientific">Gloeobacter morelensis MG652769</name>
    <dbReference type="NCBI Taxonomy" id="2781736"/>
    <lineage>
        <taxon>Bacteria</taxon>
        <taxon>Bacillati</taxon>
        <taxon>Cyanobacteriota</taxon>
        <taxon>Cyanophyceae</taxon>
        <taxon>Gloeobacterales</taxon>
        <taxon>Gloeobacteraceae</taxon>
        <taxon>Gloeobacter</taxon>
        <taxon>Gloeobacter morelensis</taxon>
    </lineage>
</organism>
<dbReference type="Gene3D" id="1.20.930.40">
    <property type="entry name" value="Transferrin receptor-like, dimerisation domain"/>
    <property type="match status" value="1"/>
</dbReference>
<dbReference type="PANTHER" id="PTHR10404:SF46">
    <property type="entry name" value="VACUOLAR PROTEIN SORTING-ASSOCIATED PROTEIN 70"/>
    <property type="match status" value="1"/>
</dbReference>
<proteinExistence type="inferred from homology"/>
<comment type="similarity">
    <text evidence="1">Belongs to the peptidase M28 family. M28B subfamily.</text>
</comment>
<evidence type="ECO:0000256" key="2">
    <source>
        <dbReference type="SAM" id="Coils"/>
    </source>
</evidence>
<dbReference type="Proteomes" id="UP001054846">
    <property type="component" value="Chromosome"/>
</dbReference>
<dbReference type="Pfam" id="PF04253">
    <property type="entry name" value="TFR_dimer"/>
    <property type="match status" value="1"/>
</dbReference>
<dbReference type="CDD" id="cd08022">
    <property type="entry name" value="M28_PSMA_like"/>
    <property type="match status" value="1"/>
</dbReference>
<feature type="domain" description="Peptidase M28" evidence="5">
    <location>
        <begin position="363"/>
        <end position="565"/>
    </location>
</feature>
<sequence length="790" mass="86857">MFKRNTRRCEDCPYNTERPVSPGLLPLFEDSMRLRSLALSLSLAFSSIVPCISVAAQTQPILGFDAAGAERERKLEAQFDSLLDKNNLQSWTRRLAARPHHVGSPAQKEHAEFLVAQYRSWGYQAEIERFDVLFPVPVTRSLELVSPVKFKAKLAEPPLKEDAGTAQAGQLPVYNAYSADGDVTGELVYVNFGVPKDYEELARRGIDVEGKVVIARYGGSWRGIKPKVAAERGAIGCIIYSDPKEDGYFQGETYPKGAWRNEYGAQRGSVADMPTYPGDPLTPGAGSVPGTKRLNRKDAATIVKIPVLPISYADALPLLKAMGGPLAPPEWRGALPVPYRLGAGPAKVRLKLAFDWQQVPAYNVIARLPGAELPDEWIIRGNHYDAWVLGAHDPISGTVALMEEARAIAALTKSGWKPKRTIVYAHWDGEEPGLLGSTEWVETHADELRQKAAIYINTDSNGRGFLEMGGSHTLERYFNEVTRDVIDPQKQIPVKERVRASRIVGGSGEARREARERKDLRLAALGSGSDFTPFLQHLGIASLNLGYGGEGRGGSYHSSYDSVAYFERFIDPGYRYGTTLAQTTGRLVLRAANAEVLPFDFVAFADTLEKYLKEVTALEGELREASLEKNRQIEEKTLEAAFDPTQPYVPPKADAPVPAMDFAALKTAAAALAASSERYRAALDGLAARPLPPAVQKEAGEALIATERAMLRAEGLPRRPWFRHQIYAPGLYTGYGVKTLPGVREAMEERQWNEAREQSAILAATLERVTAQIDKATAILRREQTTSAAR</sequence>
<dbReference type="InterPro" id="IPR007484">
    <property type="entry name" value="Peptidase_M28"/>
</dbReference>
<dbReference type="SUPFAM" id="SSF47672">
    <property type="entry name" value="Transferrin receptor-like dimerisation domain"/>
    <property type="match status" value="1"/>
</dbReference>
<dbReference type="Gene3D" id="3.50.30.30">
    <property type="match status" value="1"/>
</dbReference>
<dbReference type="Gene3D" id="3.40.630.10">
    <property type="entry name" value="Zn peptidases"/>
    <property type="match status" value="1"/>
</dbReference>
<dbReference type="SUPFAM" id="SSF53187">
    <property type="entry name" value="Zn-dependent exopeptidases"/>
    <property type="match status" value="1"/>
</dbReference>
<dbReference type="InterPro" id="IPR003137">
    <property type="entry name" value="PA_domain"/>
</dbReference>
<keyword evidence="2" id="KW-0175">Coiled coil</keyword>
<feature type="coiled-coil region" evidence="2">
    <location>
        <begin position="608"/>
        <end position="635"/>
    </location>
</feature>
<dbReference type="SUPFAM" id="SSF52025">
    <property type="entry name" value="PA domain"/>
    <property type="match status" value="1"/>
</dbReference>
<dbReference type="Pfam" id="PF02225">
    <property type="entry name" value="PA"/>
    <property type="match status" value="1"/>
</dbReference>
<keyword evidence="7" id="KW-1185">Reference proteome</keyword>
<name>A0ABY3PIL0_9CYAN</name>
<gene>
    <name evidence="6" type="ORF">ISF26_16920</name>
</gene>